<feature type="compositionally biased region" description="Low complexity" evidence="1">
    <location>
        <begin position="80"/>
        <end position="93"/>
    </location>
</feature>
<evidence type="ECO:0000313" key="3">
    <source>
        <dbReference type="WBParaSite" id="maker-uti_cns_0004531-snap-gene-0.28-mRNA-1"/>
    </source>
</evidence>
<protein>
    <submittedName>
        <fullName evidence="3">REJ domain-containing protein</fullName>
    </submittedName>
</protein>
<accession>A0A1I8H6R0</accession>
<dbReference type="AlphaFoldDB" id="A0A1I8H6R0"/>
<feature type="region of interest" description="Disordered" evidence="1">
    <location>
        <begin position="1"/>
        <end position="95"/>
    </location>
</feature>
<feature type="compositionally biased region" description="Basic residues" evidence="1">
    <location>
        <begin position="60"/>
        <end position="73"/>
    </location>
</feature>
<proteinExistence type="predicted"/>
<name>A0A1I8H6R0_9PLAT</name>
<dbReference type="Proteomes" id="UP000095280">
    <property type="component" value="Unplaced"/>
</dbReference>
<keyword evidence="2" id="KW-1185">Reference proteome</keyword>
<reference evidence="3" key="1">
    <citation type="submission" date="2016-11" db="UniProtKB">
        <authorList>
            <consortium name="WormBaseParasite"/>
        </authorList>
    </citation>
    <scope>IDENTIFICATION</scope>
</reference>
<dbReference type="WBParaSite" id="maker-uti_cns_0004531-snap-gene-0.28-mRNA-1">
    <property type="protein sequence ID" value="maker-uti_cns_0004531-snap-gene-0.28-mRNA-1"/>
    <property type="gene ID" value="maker-uti_cns_0004531-snap-gene-0.28"/>
</dbReference>
<evidence type="ECO:0000256" key="1">
    <source>
        <dbReference type="SAM" id="MobiDB-lite"/>
    </source>
</evidence>
<feature type="compositionally biased region" description="Low complexity" evidence="1">
    <location>
        <begin position="15"/>
        <end position="57"/>
    </location>
</feature>
<sequence>VSAATTTDSGAVVEAASSISSKSSKSSSKSSNSTKSSKSSTSSSPSSSSASSAALSKFKLVGRRLQQQKHSRSRSVDRCSLTGSSPGLPSTSGQSMAQFADTAAAICLSLGQNSDDASRLCDLIDCAMESPIG</sequence>
<evidence type="ECO:0000313" key="2">
    <source>
        <dbReference type="Proteomes" id="UP000095280"/>
    </source>
</evidence>
<organism evidence="2 3">
    <name type="scientific">Macrostomum lignano</name>
    <dbReference type="NCBI Taxonomy" id="282301"/>
    <lineage>
        <taxon>Eukaryota</taxon>
        <taxon>Metazoa</taxon>
        <taxon>Spiralia</taxon>
        <taxon>Lophotrochozoa</taxon>
        <taxon>Platyhelminthes</taxon>
        <taxon>Rhabditophora</taxon>
        <taxon>Macrostomorpha</taxon>
        <taxon>Macrostomida</taxon>
        <taxon>Macrostomidae</taxon>
        <taxon>Macrostomum</taxon>
    </lineage>
</organism>